<dbReference type="InterPro" id="IPR010462">
    <property type="entry name" value="Ectoine_synth"/>
</dbReference>
<dbReference type="InterPro" id="IPR014710">
    <property type="entry name" value="RmlC-like_jellyroll"/>
</dbReference>
<proteinExistence type="predicted"/>
<name>A0ABV2X661_9NOCA</name>
<sequence>MIVRSLQEIIGTEREVRGPGWNSRRLVLARERAGFSVNDTVVDAGAELEMSTEEDQ</sequence>
<dbReference type="Gene3D" id="2.60.120.10">
    <property type="entry name" value="Jelly Rolls"/>
    <property type="match status" value="1"/>
</dbReference>
<dbReference type="RefSeq" id="WP_084488638.1">
    <property type="nucleotide sequence ID" value="NZ_JBEYBR010000010.1"/>
</dbReference>
<dbReference type="EMBL" id="JBEYBR010000010">
    <property type="protein sequence ID" value="MEU2121380.1"/>
    <property type="molecule type" value="Genomic_DNA"/>
</dbReference>
<evidence type="ECO:0000313" key="2">
    <source>
        <dbReference type="Proteomes" id="UP001550535"/>
    </source>
</evidence>
<protein>
    <submittedName>
        <fullName evidence="1">Ectoine synthase</fullName>
    </submittedName>
</protein>
<reference evidence="1 2" key="1">
    <citation type="submission" date="2024-06" db="EMBL/GenBank/DDBJ databases">
        <title>The Natural Products Discovery Center: Release of the First 8490 Sequenced Strains for Exploring Actinobacteria Biosynthetic Diversity.</title>
        <authorList>
            <person name="Kalkreuter E."/>
            <person name="Kautsar S.A."/>
            <person name="Yang D."/>
            <person name="Bader C.D."/>
            <person name="Teijaro C.N."/>
            <person name="Fluegel L."/>
            <person name="Davis C.M."/>
            <person name="Simpson J.R."/>
            <person name="Lauterbach L."/>
            <person name="Steele A.D."/>
            <person name="Gui C."/>
            <person name="Meng S."/>
            <person name="Li G."/>
            <person name="Viehrig K."/>
            <person name="Ye F."/>
            <person name="Su P."/>
            <person name="Kiefer A.F."/>
            <person name="Nichols A."/>
            <person name="Cepeda A.J."/>
            <person name="Yan W."/>
            <person name="Fan B."/>
            <person name="Jiang Y."/>
            <person name="Adhikari A."/>
            <person name="Zheng C.-J."/>
            <person name="Schuster L."/>
            <person name="Cowan T.M."/>
            <person name="Smanski M.J."/>
            <person name="Chevrette M.G."/>
            <person name="De Carvalho L.P.S."/>
            <person name="Shen B."/>
        </authorList>
    </citation>
    <scope>NUCLEOTIDE SEQUENCE [LARGE SCALE GENOMIC DNA]</scope>
    <source>
        <strain evidence="1 2">NPDC019434</strain>
    </source>
</reference>
<gene>
    <name evidence="1" type="ORF">ABZ507_06040</name>
</gene>
<keyword evidence="2" id="KW-1185">Reference proteome</keyword>
<accession>A0ABV2X661</accession>
<dbReference type="Pfam" id="PF06339">
    <property type="entry name" value="Ectoine_synth"/>
    <property type="match status" value="1"/>
</dbReference>
<dbReference type="Proteomes" id="UP001550535">
    <property type="component" value="Unassembled WGS sequence"/>
</dbReference>
<organism evidence="1 2">
    <name type="scientific">Nocardia niwae</name>
    <dbReference type="NCBI Taxonomy" id="626084"/>
    <lineage>
        <taxon>Bacteria</taxon>
        <taxon>Bacillati</taxon>
        <taxon>Actinomycetota</taxon>
        <taxon>Actinomycetes</taxon>
        <taxon>Mycobacteriales</taxon>
        <taxon>Nocardiaceae</taxon>
        <taxon>Nocardia</taxon>
    </lineage>
</organism>
<comment type="caution">
    <text evidence="1">The sequence shown here is derived from an EMBL/GenBank/DDBJ whole genome shotgun (WGS) entry which is preliminary data.</text>
</comment>
<evidence type="ECO:0000313" key="1">
    <source>
        <dbReference type="EMBL" id="MEU2121380.1"/>
    </source>
</evidence>